<dbReference type="PANTHER" id="PTHR12783">
    <property type="entry name" value="RALA BINDING PROTEIN 1 RALBP1"/>
    <property type="match status" value="1"/>
</dbReference>
<dbReference type="RefSeq" id="XP_006819678.1">
    <property type="nucleotide sequence ID" value="XM_006819615.1"/>
</dbReference>
<dbReference type="InterPro" id="IPR039767">
    <property type="entry name" value="RALBP1"/>
</dbReference>
<name>A0ABM0MI37_SACKO</name>
<feature type="domain" description="Rho-GAP" evidence="4">
    <location>
        <begin position="168"/>
        <end position="363"/>
    </location>
</feature>
<feature type="region of interest" description="Disordered" evidence="3">
    <location>
        <begin position="434"/>
        <end position="476"/>
    </location>
</feature>
<dbReference type="Gene3D" id="1.10.555.10">
    <property type="entry name" value="Rho GTPase activation protein"/>
    <property type="match status" value="1"/>
</dbReference>
<dbReference type="PROSITE" id="PS50238">
    <property type="entry name" value="RHOGAP"/>
    <property type="match status" value="1"/>
</dbReference>
<keyword evidence="2" id="KW-0175">Coiled coil</keyword>
<dbReference type="InterPro" id="IPR049041">
    <property type="entry name" value="RalBP1-like_Ral-bd"/>
</dbReference>
<feature type="region of interest" description="Disordered" evidence="3">
    <location>
        <begin position="521"/>
        <end position="553"/>
    </location>
</feature>
<dbReference type="Gene3D" id="1.20.58.90">
    <property type="match status" value="1"/>
</dbReference>
<feature type="coiled-coil region" evidence="2">
    <location>
        <begin position="370"/>
        <end position="424"/>
    </location>
</feature>
<dbReference type="Pfam" id="PF00620">
    <property type="entry name" value="RhoGAP"/>
    <property type="match status" value="1"/>
</dbReference>
<feature type="region of interest" description="Disordered" evidence="3">
    <location>
        <begin position="1"/>
        <end position="152"/>
    </location>
</feature>
<dbReference type="PANTHER" id="PTHR12783:SF5">
    <property type="entry name" value="RALA-BINDING PROTEIN 1"/>
    <property type="match status" value="1"/>
</dbReference>
<evidence type="ECO:0000259" key="4">
    <source>
        <dbReference type="PROSITE" id="PS50238"/>
    </source>
</evidence>
<dbReference type="Proteomes" id="UP000694865">
    <property type="component" value="Unplaced"/>
</dbReference>
<dbReference type="InterPro" id="IPR008936">
    <property type="entry name" value="Rho_GTPase_activation_prot"/>
</dbReference>
<dbReference type="Pfam" id="PF20924">
    <property type="entry name" value="RLIP76_Ral-bd"/>
    <property type="match status" value="1"/>
</dbReference>
<reference evidence="6" key="1">
    <citation type="submission" date="2025-08" db="UniProtKB">
        <authorList>
            <consortium name="RefSeq"/>
        </authorList>
    </citation>
    <scope>IDENTIFICATION</scope>
    <source>
        <tissue evidence="6">Testes</tissue>
    </source>
</reference>
<accession>A0ABM0MI37</accession>
<dbReference type="SUPFAM" id="SSF48350">
    <property type="entry name" value="GTPase activation domain, GAP"/>
    <property type="match status" value="1"/>
</dbReference>
<feature type="compositionally biased region" description="Low complexity" evidence="3">
    <location>
        <begin position="530"/>
        <end position="541"/>
    </location>
</feature>
<keyword evidence="5" id="KW-1185">Reference proteome</keyword>
<dbReference type="SMART" id="SM00324">
    <property type="entry name" value="RhoGAP"/>
    <property type="match status" value="1"/>
</dbReference>
<organism evidence="5 6">
    <name type="scientific">Saccoglossus kowalevskii</name>
    <name type="common">Acorn worm</name>
    <dbReference type="NCBI Taxonomy" id="10224"/>
    <lineage>
        <taxon>Eukaryota</taxon>
        <taxon>Metazoa</taxon>
        <taxon>Hemichordata</taxon>
        <taxon>Enteropneusta</taxon>
        <taxon>Harrimaniidae</taxon>
        <taxon>Saccoglossus</taxon>
    </lineage>
</organism>
<evidence type="ECO:0000256" key="2">
    <source>
        <dbReference type="SAM" id="Coils"/>
    </source>
</evidence>
<protein>
    <submittedName>
        <fullName evidence="6">RalA-binding protein 1-like</fullName>
    </submittedName>
</protein>
<dbReference type="InterPro" id="IPR000198">
    <property type="entry name" value="RhoGAP_dom"/>
</dbReference>
<feature type="compositionally biased region" description="Basic and acidic residues" evidence="3">
    <location>
        <begin position="82"/>
        <end position="139"/>
    </location>
</feature>
<keyword evidence="1" id="KW-0343">GTPase activation</keyword>
<evidence type="ECO:0000313" key="6">
    <source>
        <dbReference type="RefSeq" id="XP_006819678.1"/>
    </source>
</evidence>
<dbReference type="GeneID" id="100377036"/>
<feature type="compositionally biased region" description="Basic residues" evidence="3">
    <location>
        <begin position="66"/>
        <end position="75"/>
    </location>
</feature>
<evidence type="ECO:0000256" key="3">
    <source>
        <dbReference type="SAM" id="MobiDB-lite"/>
    </source>
</evidence>
<proteinExistence type="predicted"/>
<gene>
    <name evidence="6" type="primary">LOC100377036</name>
</gene>
<feature type="compositionally biased region" description="Basic residues" evidence="3">
    <location>
        <begin position="36"/>
        <end position="47"/>
    </location>
</feature>
<evidence type="ECO:0000256" key="1">
    <source>
        <dbReference type="ARBA" id="ARBA00022468"/>
    </source>
</evidence>
<evidence type="ECO:0000313" key="5">
    <source>
        <dbReference type="Proteomes" id="UP000694865"/>
    </source>
</evidence>
<sequence length="592" mass="68201">MSLDDAGGADFPGLQDSEGKESYSDDSDEERDFLKVKKPKDKHKKDKGYKAFAPDVSDEEEDKSPAKTKKSKGIFRRGLGNKTKEKEREKDSRAKKREKEESKAEKKEKERFSKSDRRERDIKLERKEREKESKAEKKDKQRKKSSQQYVDATEEVSVVKPPKAVFGVPLSVSVDRSKLYDGVELPAVVRDCVDFVENNALTTEGIYRLSGVKSQIAQLRQCYDKGQSVNLEDYDPHVVAGLLKQYLREIPEPVLTLPLMPKFDEVAALQDEALKLEGFKQLLGQLPVYNRTLLSWIIVHMTHIIEEDNKMSLQNVSIVISPTMRISHRILNVLLSHSTVLFKDVNLKRPVKPLRWQASHTSLELPSDSALTLEEEMSRQEAILASYETEEKLWEVQRIVTTLKRKIRQSKKQQEAKLTKVKIEEVDEKGKQEEIVKEEVASNEETPEKEVKKQDVEVPGSEPENKTEIEPEQEEESIEYLIETECQLLAEQEEMISLGDELRKLIINERNEVERLKNEILEIKDERGHSSNSSYSSTSSEESSDSEDDNEEELQRILQDLLQENQDLDCKNNELCVAIHEEQEACMRLRVK</sequence>
<feature type="compositionally biased region" description="Acidic residues" evidence="3">
    <location>
        <begin position="542"/>
        <end position="552"/>
    </location>
</feature>
<feature type="compositionally biased region" description="Basic and acidic residues" evidence="3">
    <location>
        <begin position="434"/>
        <end position="456"/>
    </location>
</feature>